<organism evidence="1 2">
    <name type="scientific">Elasticomyces elasticus</name>
    <dbReference type="NCBI Taxonomy" id="574655"/>
    <lineage>
        <taxon>Eukaryota</taxon>
        <taxon>Fungi</taxon>
        <taxon>Dikarya</taxon>
        <taxon>Ascomycota</taxon>
        <taxon>Pezizomycotina</taxon>
        <taxon>Dothideomycetes</taxon>
        <taxon>Dothideomycetidae</taxon>
        <taxon>Mycosphaerellales</taxon>
        <taxon>Teratosphaeriaceae</taxon>
        <taxon>Elasticomyces</taxon>
    </lineage>
</organism>
<name>A0AAN8A045_9PEZI</name>
<evidence type="ECO:0000313" key="2">
    <source>
        <dbReference type="Proteomes" id="UP001310594"/>
    </source>
</evidence>
<reference evidence="1" key="1">
    <citation type="submission" date="2023-08" db="EMBL/GenBank/DDBJ databases">
        <title>Black Yeasts Isolated from many extreme environments.</title>
        <authorList>
            <person name="Coleine C."/>
            <person name="Stajich J.E."/>
            <person name="Selbmann L."/>
        </authorList>
    </citation>
    <scope>NUCLEOTIDE SEQUENCE</scope>
    <source>
        <strain evidence="1">CCFEE 5810</strain>
    </source>
</reference>
<accession>A0AAN8A045</accession>
<evidence type="ECO:0008006" key="3">
    <source>
        <dbReference type="Google" id="ProtNLM"/>
    </source>
</evidence>
<gene>
    <name evidence="1" type="ORF">LTR97_007611</name>
</gene>
<proteinExistence type="predicted"/>
<dbReference type="Gene3D" id="3.40.50.1820">
    <property type="entry name" value="alpha/beta hydrolase"/>
    <property type="match status" value="1"/>
</dbReference>
<dbReference type="EMBL" id="JAVRQU010000011">
    <property type="protein sequence ID" value="KAK5697473.1"/>
    <property type="molecule type" value="Genomic_DNA"/>
</dbReference>
<protein>
    <recommendedName>
        <fullName evidence="3">Alpha/beta hydrolase</fullName>
    </recommendedName>
</protein>
<dbReference type="SUPFAM" id="SSF53474">
    <property type="entry name" value="alpha/beta-Hydrolases"/>
    <property type="match status" value="1"/>
</dbReference>
<evidence type="ECO:0000313" key="1">
    <source>
        <dbReference type="EMBL" id="KAK5697473.1"/>
    </source>
</evidence>
<dbReference type="Proteomes" id="UP001310594">
    <property type="component" value="Unassembled WGS sequence"/>
</dbReference>
<dbReference type="InterPro" id="IPR029058">
    <property type="entry name" value="AB_hydrolase_fold"/>
</dbReference>
<dbReference type="AlphaFoldDB" id="A0AAN8A045"/>
<sequence>MPTYGASAKDIVGTRMSSRRARRYSPEILENAAPHVDWSDYTGMRAGVTFLEVLTLVQLGAPKTSIHESERQIPMRDGYASTIEIAKPACKAPGGGPLIVLIHGGDGSVSPKTSWWLLPALVRRSGVVAV</sequence>
<comment type="caution">
    <text evidence="1">The sequence shown here is derived from an EMBL/GenBank/DDBJ whole genome shotgun (WGS) entry which is preliminary data.</text>
</comment>